<evidence type="ECO:0000313" key="1">
    <source>
        <dbReference type="EMBL" id="WRP16890.1"/>
    </source>
</evidence>
<dbReference type="Proteomes" id="UP001332192">
    <property type="component" value="Chromosome"/>
</dbReference>
<dbReference type="EMBL" id="CP141615">
    <property type="protein sequence ID" value="WRP16890.1"/>
    <property type="molecule type" value="Genomic_DNA"/>
</dbReference>
<proteinExistence type="predicted"/>
<evidence type="ECO:0000313" key="2">
    <source>
        <dbReference type="Proteomes" id="UP001332192"/>
    </source>
</evidence>
<dbReference type="RefSeq" id="WP_324716162.1">
    <property type="nucleotide sequence ID" value="NZ_CP141615.1"/>
</dbReference>
<gene>
    <name evidence="1" type="ORF">U7230_12475</name>
</gene>
<accession>A0ABZ1BWA2</accession>
<organism evidence="1 2">
    <name type="scientific">Carboxydichorda subterranea</name>
    <dbReference type="NCBI Taxonomy" id="3109565"/>
    <lineage>
        <taxon>Bacteria</taxon>
        <taxon>Bacillati</taxon>
        <taxon>Bacillota</taxon>
        <taxon>Limnochordia</taxon>
        <taxon>Limnochordales</taxon>
        <taxon>Geochordaceae</taxon>
        <taxon>Carboxydichorda</taxon>
    </lineage>
</organism>
<keyword evidence="2" id="KW-1185">Reference proteome</keyword>
<name>A0ABZ1BWA2_9FIRM</name>
<reference evidence="1 2" key="1">
    <citation type="journal article" date="2024" name="Front. Microbiol.">
        <title>Novel thermophilic genera Geochorda gen. nov. and Carboxydochorda gen. nov. from the deep terrestrial subsurface reveal the ecophysiological diversity in the class Limnochordia.</title>
        <authorList>
            <person name="Karnachuk O.V."/>
            <person name="Lukina A.P."/>
            <person name="Avakyan M.R."/>
            <person name="Kadnikov V.V."/>
            <person name="Begmatov S."/>
            <person name="Beletsky A.V."/>
            <person name="Vlasova K.G."/>
            <person name="Novikov A.A."/>
            <person name="Shcherbakova V.A."/>
            <person name="Mardanov A.V."/>
            <person name="Ravin N.V."/>
        </authorList>
    </citation>
    <scope>NUCLEOTIDE SEQUENCE [LARGE SCALE GENOMIC DNA]</scope>
    <source>
        <strain evidence="1 2">L945</strain>
    </source>
</reference>
<protein>
    <submittedName>
        <fullName evidence="1">Uncharacterized protein</fullName>
    </submittedName>
</protein>
<sequence length="344" mass="35712">MRSRRTGSVAAGLVVLVGVLLAVGWAGGARAAVTGVPLSQKIQRIYAAVTGKEPPAGTGLRDQVDAVTTLLYGADWQQKVSPSLVGRVDQLLQVVSLGDPNRSVFSKELAVEWTINQALYEWELASRNKSVDLPKSPAEPPLKSLQERVAWLETLLYGKEQPGGILDRVDRLGREVWGGTAPTPIQTKVVKIARNTGNVRVQLLGTLSNERGSASSVGQRVHFVVMDDLRVDGALVLPRGAVGIATVDEVESPSLGRAGKLSASGLVWAIDGTLLGATLGLDEAVSSGQGVSMVGAGLSGPVAAPTGLLVQGGARKLDPGTVLVASIGPAPGWKEAPVIDAVVL</sequence>